<dbReference type="AlphaFoldDB" id="A0AAD5IML8"/>
<evidence type="ECO:0000313" key="3">
    <source>
        <dbReference type="Proteomes" id="UP001064489"/>
    </source>
</evidence>
<reference evidence="2" key="2">
    <citation type="submission" date="2023-02" db="EMBL/GenBank/DDBJ databases">
        <authorList>
            <person name="Swenson N.G."/>
            <person name="Wegrzyn J.L."/>
            <person name="Mcevoy S.L."/>
        </authorList>
    </citation>
    <scope>NUCLEOTIDE SEQUENCE</scope>
    <source>
        <strain evidence="2">91603</strain>
        <tissue evidence="2">Leaf</tissue>
    </source>
</reference>
<dbReference type="PROSITE" id="PS50297">
    <property type="entry name" value="ANK_REP_REGION"/>
    <property type="match status" value="2"/>
</dbReference>
<dbReference type="Pfam" id="PF12796">
    <property type="entry name" value="Ank_2"/>
    <property type="match status" value="2"/>
</dbReference>
<keyword evidence="1" id="KW-0040">ANK repeat</keyword>
<name>A0AAD5IML8_ACENE</name>
<dbReference type="InterPro" id="IPR036770">
    <property type="entry name" value="Ankyrin_rpt-contain_sf"/>
</dbReference>
<dbReference type="Gene3D" id="1.25.40.20">
    <property type="entry name" value="Ankyrin repeat-containing domain"/>
    <property type="match status" value="2"/>
</dbReference>
<dbReference type="SUPFAM" id="SSF48403">
    <property type="entry name" value="Ankyrin repeat"/>
    <property type="match status" value="1"/>
</dbReference>
<gene>
    <name evidence="2" type="ORF">LWI28_021529</name>
</gene>
<evidence type="ECO:0000313" key="2">
    <source>
        <dbReference type="EMBL" id="KAI9170038.1"/>
    </source>
</evidence>
<sequence length="451" mass="50702">MKPAHFQAALDGDVNKSPFCDINDPNMSHIFYQVSPSGNSLLHAAASCGHVEIVELMARSFPLLILKKNRKGDTAVHVAVKAGKLNTVIKLVECAKQIPSTSNRNESLLRMKNKGGNTALHEALLLLVETKKSVDTLVDVARYLVTEDPEVSYHLNNITRKSPLCLAVELNNNDILEYILKALPYVDVIRLLRGTKRVYPLHLACENGHVRVVQKLLRKWPDPTELMGDNDQNILHVAAKNGKEEVVRFLLKQDGLDKLINEMDENGNTPLHLAALHHHSIVVASLLLDKRSNPHLVNHHGLTAYGICQENMYGKVLEQPIDVNDGNLKASGNTDQKKSSKVKLKIRSNEIQKPKHVETPVHERDLRDIEIDELRRQVQQLQEGLGRLEALGHDDSRHGSKDGISNNEEKVNPFYHAHDRVPGEEAPLPRQVRRNQVFPRNLPIKLEIPDF</sequence>
<evidence type="ECO:0000256" key="1">
    <source>
        <dbReference type="PROSITE-ProRule" id="PRU00023"/>
    </source>
</evidence>
<organism evidence="2 3">
    <name type="scientific">Acer negundo</name>
    <name type="common">Box elder</name>
    <dbReference type="NCBI Taxonomy" id="4023"/>
    <lineage>
        <taxon>Eukaryota</taxon>
        <taxon>Viridiplantae</taxon>
        <taxon>Streptophyta</taxon>
        <taxon>Embryophyta</taxon>
        <taxon>Tracheophyta</taxon>
        <taxon>Spermatophyta</taxon>
        <taxon>Magnoliopsida</taxon>
        <taxon>eudicotyledons</taxon>
        <taxon>Gunneridae</taxon>
        <taxon>Pentapetalae</taxon>
        <taxon>rosids</taxon>
        <taxon>malvids</taxon>
        <taxon>Sapindales</taxon>
        <taxon>Sapindaceae</taxon>
        <taxon>Hippocastanoideae</taxon>
        <taxon>Acereae</taxon>
        <taxon>Acer</taxon>
    </lineage>
</organism>
<comment type="caution">
    <text evidence="2">The sequence shown here is derived from an EMBL/GenBank/DDBJ whole genome shotgun (WGS) entry which is preliminary data.</text>
</comment>
<dbReference type="SMART" id="SM00248">
    <property type="entry name" value="ANK"/>
    <property type="match status" value="7"/>
</dbReference>
<feature type="repeat" description="ANK" evidence="1">
    <location>
        <begin position="230"/>
        <end position="252"/>
    </location>
</feature>
<feature type="repeat" description="ANK" evidence="1">
    <location>
        <begin position="266"/>
        <end position="299"/>
    </location>
</feature>
<protein>
    <submittedName>
        <fullName evidence="2">Uncharacterized protein</fullName>
    </submittedName>
</protein>
<dbReference type="PANTHER" id="PTHR24121:SF22">
    <property type="entry name" value="PROTEIN ACCELERATED CELL DEATH 6-LIKE"/>
    <property type="match status" value="1"/>
</dbReference>
<dbReference type="InterPro" id="IPR002110">
    <property type="entry name" value="Ankyrin_rpt"/>
</dbReference>
<proteinExistence type="predicted"/>
<accession>A0AAD5IML8</accession>
<dbReference type="EMBL" id="JAJSOW010000104">
    <property type="protein sequence ID" value="KAI9170038.1"/>
    <property type="molecule type" value="Genomic_DNA"/>
</dbReference>
<dbReference type="PROSITE" id="PS50088">
    <property type="entry name" value="ANK_REPEAT"/>
    <property type="match status" value="2"/>
</dbReference>
<keyword evidence="3" id="KW-1185">Reference proteome</keyword>
<dbReference type="PANTHER" id="PTHR24121">
    <property type="entry name" value="NO MECHANORECEPTOR POTENTIAL C, ISOFORM D-RELATED"/>
    <property type="match status" value="1"/>
</dbReference>
<reference evidence="2" key="1">
    <citation type="journal article" date="2022" name="Plant J.">
        <title>Strategies of tolerance reflected in two North American maple genomes.</title>
        <authorList>
            <person name="McEvoy S.L."/>
            <person name="Sezen U.U."/>
            <person name="Trouern-Trend A."/>
            <person name="McMahon S.M."/>
            <person name="Schaberg P.G."/>
            <person name="Yang J."/>
            <person name="Wegrzyn J.L."/>
            <person name="Swenson N.G."/>
        </authorList>
    </citation>
    <scope>NUCLEOTIDE SEQUENCE</scope>
    <source>
        <strain evidence="2">91603</strain>
    </source>
</reference>
<dbReference type="Proteomes" id="UP001064489">
    <property type="component" value="Chromosome 7"/>
</dbReference>